<dbReference type="InterPro" id="IPR011676">
    <property type="entry name" value="DUF1618"/>
</dbReference>
<dbReference type="Gene3D" id="1.20.1280.50">
    <property type="match status" value="1"/>
</dbReference>
<evidence type="ECO:0000313" key="4">
    <source>
        <dbReference type="Proteomes" id="UP000026961"/>
    </source>
</evidence>
<dbReference type="eggNOG" id="ENOG502QRA4">
    <property type="taxonomic scope" value="Eukaryota"/>
</dbReference>
<dbReference type="InterPro" id="IPR025886">
    <property type="entry name" value="PP2-like"/>
</dbReference>
<reference evidence="3" key="2">
    <citation type="submission" date="2018-05" db="EMBL/GenBank/DDBJ databases">
        <title>OgluRS3 (Oryza glumaepatula Reference Sequence Version 3).</title>
        <authorList>
            <person name="Zhang J."/>
            <person name="Kudrna D."/>
            <person name="Lee S."/>
            <person name="Talag J."/>
            <person name="Welchert J."/>
            <person name="Wing R.A."/>
        </authorList>
    </citation>
    <scope>NUCLEOTIDE SEQUENCE [LARGE SCALE GENOMIC DNA]</scope>
</reference>
<evidence type="ECO:0000313" key="3">
    <source>
        <dbReference type="EnsemblPlants" id="OGLUM12G02320.1"/>
    </source>
</evidence>
<dbReference type="AlphaFoldDB" id="A0A0E0BNF7"/>
<dbReference type="SUPFAM" id="SSF81383">
    <property type="entry name" value="F-box domain"/>
    <property type="match status" value="1"/>
</dbReference>
<reference evidence="3" key="1">
    <citation type="submission" date="2015-04" db="UniProtKB">
        <authorList>
            <consortium name="EnsemblPlants"/>
        </authorList>
    </citation>
    <scope>IDENTIFICATION</scope>
</reference>
<dbReference type="Pfam" id="PF07762">
    <property type="entry name" value="DUF1618"/>
    <property type="match status" value="1"/>
</dbReference>
<evidence type="ECO:0000259" key="1">
    <source>
        <dbReference type="Pfam" id="PF00646"/>
    </source>
</evidence>
<dbReference type="CDD" id="cd22162">
    <property type="entry name" value="F-box_AtSKIP3-like"/>
    <property type="match status" value="1"/>
</dbReference>
<evidence type="ECO:0000259" key="2">
    <source>
        <dbReference type="Pfam" id="PF07762"/>
    </source>
</evidence>
<dbReference type="STRING" id="40148.A0A0E0BNF7"/>
<dbReference type="Proteomes" id="UP000026961">
    <property type="component" value="Chromosome 12"/>
</dbReference>
<accession>A0A0E0BNF7</accession>
<dbReference type="Gramene" id="OGLUM12G02320.1">
    <property type="protein sequence ID" value="OGLUM12G02320.1"/>
    <property type="gene ID" value="OGLUM12G02320"/>
</dbReference>
<dbReference type="InterPro" id="IPR036047">
    <property type="entry name" value="F-box-like_dom_sf"/>
</dbReference>
<proteinExistence type="predicted"/>
<dbReference type="InterPro" id="IPR001810">
    <property type="entry name" value="F-box_dom"/>
</dbReference>
<dbReference type="EnsemblPlants" id="OGLUM12G02320.1">
    <property type="protein sequence ID" value="OGLUM12G02320.1"/>
    <property type="gene ID" value="OGLUM12G02320"/>
</dbReference>
<feature type="domain" description="F-box" evidence="1">
    <location>
        <begin position="473"/>
        <end position="515"/>
    </location>
</feature>
<keyword evidence="4" id="KW-1185">Reference proteome</keyword>
<dbReference type="PANTHER" id="PTHR32278:SF147">
    <property type="entry name" value="F-BOX DOMAIN CONTAINING PROTEIN, EXPRESSED"/>
    <property type="match status" value="1"/>
</dbReference>
<protein>
    <submittedName>
        <fullName evidence="3">Uncharacterized protein</fullName>
    </submittedName>
</protein>
<dbReference type="Pfam" id="PF14299">
    <property type="entry name" value="PP2"/>
    <property type="match status" value="1"/>
</dbReference>
<sequence>MDSDPAMVLLNRSVLLVNEVTDVMKEKGWSLELDEKAISDACDGITDWQEKEKARQKAIRAEIKRFRANQDAAEAILRKRKASMPPSTVTKFCTDTDLRKVLDGIELDPQVHDIPGLSFFRLRLSSARHPPDLQGTSVAGADHNILVFYVGPYRPGFPAPGFYLVYDAWANSLSAIHQLPYLGGGSIGSEAAVLRHAPPSDYILAELLLTGELPKASLWTWCSSGPSARQWIHKPIILPPEVCTPTYIFHADTTFSLGKFALCWVDLLVGILMTCDTLAPEPVFQFIPLPEGCYMEPPDPQDGRQVPQEYRSMCCGNDGVIRFISIDGYHQDLSINDMKNMLLRTWSLTLNPKEWKQEAALCIGDLWSDTTHQKLPALMPTWPVHSILHADVVFLYLSGPNTGNNTGETERYMVSINVQHREAISISKLSPDDSSPPPRYFPSSFNSYINKRSGREKGGDNVTVRTNKKAEYISGLSEDCLALAISLTTPMDACRCCAVSRAFQKAANSDSVWRHFLPKDYLSILARADDRVHFTSEKKLLVSLVKDHVLLDQHSKAIHYTLHAESLVGKNKPSQVLLAIIEIISDSMGRPSPEMEMDLLTRFQKPKFSPCFRFEEVAELLKVCWLDLCGRVNCRELSPNTEYAAYLVFKLTDDSYGLDCQTQEADITMDDQVVSAKRTISFYPRPRPSTRETLSNMGRIEEAGQAEEPSYPRERGDGWLEVQLGHFYNDLEDTGVVVIRLKEHIQLNWKKGLILEDLAAKTEEYDEAKIS</sequence>
<dbReference type="PANTHER" id="PTHR32278">
    <property type="entry name" value="F-BOX DOMAIN-CONTAINING PROTEIN"/>
    <property type="match status" value="1"/>
</dbReference>
<feature type="domain" description="DUF1618" evidence="2">
    <location>
        <begin position="264"/>
        <end position="393"/>
    </location>
</feature>
<organism evidence="3">
    <name type="scientific">Oryza glumipatula</name>
    <dbReference type="NCBI Taxonomy" id="40148"/>
    <lineage>
        <taxon>Eukaryota</taxon>
        <taxon>Viridiplantae</taxon>
        <taxon>Streptophyta</taxon>
        <taxon>Embryophyta</taxon>
        <taxon>Tracheophyta</taxon>
        <taxon>Spermatophyta</taxon>
        <taxon>Magnoliopsida</taxon>
        <taxon>Liliopsida</taxon>
        <taxon>Poales</taxon>
        <taxon>Poaceae</taxon>
        <taxon>BOP clade</taxon>
        <taxon>Oryzoideae</taxon>
        <taxon>Oryzeae</taxon>
        <taxon>Oryzinae</taxon>
        <taxon>Oryza</taxon>
    </lineage>
</organism>
<name>A0A0E0BNF7_9ORYZ</name>
<dbReference type="Pfam" id="PF00646">
    <property type="entry name" value="F-box"/>
    <property type="match status" value="1"/>
</dbReference>